<gene>
    <name evidence="11" type="ORF">SAMN04488101_101602</name>
</gene>
<dbReference type="AlphaFoldDB" id="A0A1W2AHE4"/>
<dbReference type="GO" id="GO:0009279">
    <property type="term" value="C:cell outer membrane"/>
    <property type="evidence" value="ECO:0007669"/>
    <property type="project" value="UniProtKB-SubCell"/>
</dbReference>
<dbReference type="Gene3D" id="2.60.40.1120">
    <property type="entry name" value="Carboxypeptidase-like, regulatory domain"/>
    <property type="match status" value="1"/>
</dbReference>
<reference evidence="11 12" key="1">
    <citation type="submission" date="2017-04" db="EMBL/GenBank/DDBJ databases">
        <authorList>
            <person name="Afonso C.L."/>
            <person name="Miller P.J."/>
            <person name="Scott M.A."/>
            <person name="Spackman E."/>
            <person name="Goraichik I."/>
            <person name="Dimitrov K.M."/>
            <person name="Suarez D.L."/>
            <person name="Swayne D.E."/>
        </authorList>
    </citation>
    <scope>NUCLEOTIDE SEQUENCE [LARGE SCALE GENOMIC DNA]</scope>
    <source>
        <strain evidence="11 12">DSM 19625</strain>
    </source>
</reference>
<evidence type="ECO:0000256" key="6">
    <source>
        <dbReference type="ARBA" id="ARBA00023237"/>
    </source>
</evidence>
<protein>
    <submittedName>
        <fullName evidence="11">TonB-linked outer membrane protein, SusC/RagA family</fullName>
    </submittedName>
</protein>
<keyword evidence="5 7" id="KW-0472">Membrane</keyword>
<dbReference type="InterPro" id="IPR036942">
    <property type="entry name" value="Beta-barrel_TonB_sf"/>
</dbReference>
<dbReference type="Proteomes" id="UP000192678">
    <property type="component" value="Unassembled WGS sequence"/>
</dbReference>
<evidence type="ECO:0000256" key="3">
    <source>
        <dbReference type="ARBA" id="ARBA00022452"/>
    </source>
</evidence>
<proteinExistence type="inferred from homology"/>
<evidence type="ECO:0000259" key="9">
    <source>
        <dbReference type="Pfam" id="PF07660"/>
    </source>
</evidence>
<evidence type="ECO:0000256" key="7">
    <source>
        <dbReference type="PROSITE-ProRule" id="PRU01360"/>
    </source>
</evidence>
<comment type="similarity">
    <text evidence="7">Belongs to the TonB-dependent receptor family.</text>
</comment>
<dbReference type="NCBIfam" id="TIGR04056">
    <property type="entry name" value="OMP_RagA_SusC"/>
    <property type="match status" value="1"/>
</dbReference>
<evidence type="ECO:0000256" key="5">
    <source>
        <dbReference type="ARBA" id="ARBA00023136"/>
    </source>
</evidence>
<dbReference type="Pfam" id="PF13715">
    <property type="entry name" value="CarbopepD_reg_2"/>
    <property type="match status" value="1"/>
</dbReference>
<feature type="signal peptide" evidence="8">
    <location>
        <begin position="1"/>
        <end position="19"/>
    </location>
</feature>
<evidence type="ECO:0000259" key="10">
    <source>
        <dbReference type="Pfam" id="PF07715"/>
    </source>
</evidence>
<evidence type="ECO:0000256" key="8">
    <source>
        <dbReference type="SAM" id="SignalP"/>
    </source>
</evidence>
<dbReference type="SUPFAM" id="SSF56935">
    <property type="entry name" value="Porins"/>
    <property type="match status" value="1"/>
</dbReference>
<dbReference type="Gene3D" id="2.40.170.20">
    <property type="entry name" value="TonB-dependent receptor, beta-barrel domain"/>
    <property type="match status" value="1"/>
</dbReference>
<keyword evidence="2 7" id="KW-0813">Transport</keyword>
<accession>A0A1W2AHE4</accession>
<dbReference type="InterPro" id="IPR023996">
    <property type="entry name" value="TonB-dep_OMP_SusC/RagA"/>
</dbReference>
<keyword evidence="12" id="KW-1185">Reference proteome</keyword>
<keyword evidence="6 7" id="KW-0998">Cell outer membrane</keyword>
<dbReference type="Pfam" id="PF07660">
    <property type="entry name" value="STN"/>
    <property type="match status" value="1"/>
</dbReference>
<feature type="domain" description="Secretin/TonB short N-terminal" evidence="9">
    <location>
        <begin position="48"/>
        <end position="98"/>
    </location>
</feature>
<feature type="chain" id="PRO_5012822787" evidence="8">
    <location>
        <begin position="20"/>
        <end position="1152"/>
    </location>
</feature>
<evidence type="ECO:0000313" key="11">
    <source>
        <dbReference type="EMBL" id="SMC59922.1"/>
    </source>
</evidence>
<feature type="domain" description="TonB-dependent receptor plug" evidence="10">
    <location>
        <begin position="204"/>
        <end position="328"/>
    </location>
</feature>
<dbReference type="SUPFAM" id="SSF49464">
    <property type="entry name" value="Carboxypeptidase regulatory domain-like"/>
    <property type="match status" value="1"/>
</dbReference>
<name>A0A1W2AHE4_9SPHI</name>
<dbReference type="InterPro" id="IPR037066">
    <property type="entry name" value="Plug_dom_sf"/>
</dbReference>
<keyword evidence="4 7" id="KW-0812">Transmembrane</keyword>
<comment type="subcellular location">
    <subcellularLocation>
        <location evidence="1 7">Cell outer membrane</location>
        <topology evidence="1 7">Multi-pass membrane protein</topology>
    </subcellularLocation>
</comment>
<dbReference type="InterPro" id="IPR039426">
    <property type="entry name" value="TonB-dep_rcpt-like"/>
</dbReference>
<keyword evidence="8" id="KW-0732">Signal</keyword>
<dbReference type="InterPro" id="IPR011662">
    <property type="entry name" value="Secretin/TonB_short_N"/>
</dbReference>
<dbReference type="NCBIfam" id="TIGR04057">
    <property type="entry name" value="SusC_RagA_signa"/>
    <property type="match status" value="1"/>
</dbReference>
<dbReference type="EMBL" id="FWYB01000001">
    <property type="protein sequence ID" value="SMC59922.1"/>
    <property type="molecule type" value="Genomic_DNA"/>
</dbReference>
<evidence type="ECO:0000256" key="4">
    <source>
        <dbReference type="ARBA" id="ARBA00022692"/>
    </source>
</evidence>
<dbReference type="InterPro" id="IPR008969">
    <property type="entry name" value="CarboxyPept-like_regulatory"/>
</dbReference>
<evidence type="ECO:0000313" key="12">
    <source>
        <dbReference type="Proteomes" id="UP000192678"/>
    </source>
</evidence>
<dbReference type="STRING" id="475255.SAMN04488101_101602"/>
<dbReference type="Pfam" id="PF07715">
    <property type="entry name" value="Plug"/>
    <property type="match status" value="1"/>
</dbReference>
<sequence length="1152" mass="126556">MRIKMTVVLMIAAFLQVSANGFAQKITLSERNASLEQLFAKIKKQSGYTFLYSPQLIKRTKPVSLTVTNEPLISVLEMCLEGQPLTFAINQNTIVVRKREEESTLVDIQFKLFKGKVVDTKGMPLPGVTVKVKNKNTTKISDANGDFSLDVEDDDVLILSYIGYRRKEVAVSGKESLRITLEEEESELKNVVVIGYGKQDKHLNPSSISRVDGEKLQNRPSGSIEGLLQGLAPGLIVQNNSGQPGGRSKISIRGVSDFSSSANSNVVSTPLFIIDGVPLDQDTFNPSNPREAISSVLGGLNPFDVESVDVLKDAAATAIYGSRGANGVIIITTKRGKAGKPIVTLNTQFGGSTPPQLRKTFGGSAERNFKLNLFNSYQSSKVGGGTSSPPMELTDSLNSFYNNSTDWQELYFRNATLYSVNLGVSGASENASYRLGADYYNEKGVVLSSGYKRYSLTYQGIFNPTKKLTITGRVNVNQQDAGQRRGETFNAAVIGNNFSSSFAPGPSSGFYDAFLESYNKGVNIDLTRNLSAQLEGSLDITDYLNVSSRGSARYQFYRTRGFNPSAANLNGKASASYYAKEKLDLLSVTNVRLHHTFANAHTFDFLIGSDINTNSNDNIYGSGVNGPNDAQQVIQGYAQSDITLQTNNITYGLLSYYSRLSYDFNKKYIFQGVIRRDGSSKFGKDKQWGNFLSASAAWVFTKENFFANNVGTWFSFGKLRGSVGKAGQQYQDDYLALGAYNTGAASGALGTYNGSPILAPNYAGANGLRIPDLTWQTSKDYGVGLDLEFFNSRLTAAFDYYHKAKDGFLFTTPLSSTSGYAQKSVNSGNVLNTGFEAGITGYLTAPDKRLQYSMTLITTTNKNVLTKLPDYGRSIARTGYSIGEPYLQIGKPLNGFYLLEYLGVFPDEASVPINPYTGGKLRPVGPFAAQDPYHAGDIHLRDVDGDGRIDGSGNSDRVYMGDPNPKVTGSFSNTVSFRLKNNSSFQFSFLLNYSIGNKVYNKVLADRIKSVSWTASTNVNYPGGQRNLLDVSDLDVWTPTHTNAKYPVLNPWRYYLFSSYDFIGNYEGNTSLFLEDGSFVRLSNVTFGYDFSPKFLQKAKIRRLRVFAGLENIFLLTKYTGVDPENVDDYGYDIGNGYPVPKKFNLGFNFEF</sequence>
<dbReference type="Gene3D" id="2.170.130.10">
    <property type="entry name" value="TonB-dependent receptor, plug domain"/>
    <property type="match status" value="1"/>
</dbReference>
<evidence type="ECO:0000256" key="2">
    <source>
        <dbReference type="ARBA" id="ARBA00022448"/>
    </source>
</evidence>
<keyword evidence="3 7" id="KW-1134">Transmembrane beta strand</keyword>
<dbReference type="InterPro" id="IPR012910">
    <property type="entry name" value="Plug_dom"/>
</dbReference>
<organism evidence="11 12">
    <name type="scientific">Pedobacter nyackensis</name>
    <dbReference type="NCBI Taxonomy" id="475255"/>
    <lineage>
        <taxon>Bacteria</taxon>
        <taxon>Pseudomonadati</taxon>
        <taxon>Bacteroidota</taxon>
        <taxon>Sphingobacteriia</taxon>
        <taxon>Sphingobacteriales</taxon>
        <taxon>Sphingobacteriaceae</taxon>
        <taxon>Pedobacter</taxon>
    </lineage>
</organism>
<evidence type="ECO:0000256" key="1">
    <source>
        <dbReference type="ARBA" id="ARBA00004571"/>
    </source>
</evidence>
<dbReference type="InterPro" id="IPR023997">
    <property type="entry name" value="TonB-dep_OMP_SusC/RagA_CS"/>
</dbReference>
<dbReference type="PROSITE" id="PS52016">
    <property type="entry name" value="TONB_DEPENDENT_REC_3"/>
    <property type="match status" value="1"/>
</dbReference>